<evidence type="ECO:0000313" key="1">
    <source>
        <dbReference type="EMBL" id="JAH89400.1"/>
    </source>
</evidence>
<proteinExistence type="predicted"/>
<accession>A0A0E9WIK8</accession>
<organism evidence="1">
    <name type="scientific">Anguilla anguilla</name>
    <name type="common">European freshwater eel</name>
    <name type="synonym">Muraena anguilla</name>
    <dbReference type="NCBI Taxonomy" id="7936"/>
    <lineage>
        <taxon>Eukaryota</taxon>
        <taxon>Metazoa</taxon>
        <taxon>Chordata</taxon>
        <taxon>Craniata</taxon>
        <taxon>Vertebrata</taxon>
        <taxon>Euteleostomi</taxon>
        <taxon>Actinopterygii</taxon>
        <taxon>Neopterygii</taxon>
        <taxon>Teleostei</taxon>
        <taxon>Anguilliformes</taxon>
        <taxon>Anguillidae</taxon>
        <taxon>Anguilla</taxon>
    </lineage>
</organism>
<name>A0A0E9WIK8_ANGAN</name>
<reference evidence="1" key="1">
    <citation type="submission" date="2014-11" db="EMBL/GenBank/DDBJ databases">
        <authorList>
            <person name="Amaro Gonzalez C."/>
        </authorList>
    </citation>
    <scope>NUCLEOTIDE SEQUENCE</scope>
</reference>
<protein>
    <submittedName>
        <fullName evidence="1">Uncharacterized protein</fullName>
    </submittedName>
</protein>
<dbReference type="AlphaFoldDB" id="A0A0E9WIK8"/>
<reference evidence="1" key="2">
    <citation type="journal article" date="2015" name="Fish Shellfish Immunol.">
        <title>Early steps in the European eel (Anguilla anguilla)-Vibrio vulnificus interaction in the gills: Role of the RtxA13 toxin.</title>
        <authorList>
            <person name="Callol A."/>
            <person name="Pajuelo D."/>
            <person name="Ebbesson L."/>
            <person name="Teles M."/>
            <person name="MacKenzie S."/>
            <person name="Amaro C."/>
        </authorList>
    </citation>
    <scope>NUCLEOTIDE SEQUENCE</scope>
</reference>
<dbReference type="EMBL" id="GBXM01019177">
    <property type="protein sequence ID" value="JAH89400.1"/>
    <property type="molecule type" value="Transcribed_RNA"/>
</dbReference>
<sequence length="47" mass="5828">MALHLSAHRQTYHNQHKILLLQFHRFPHLIFFHCKREPRPRSDQFPP</sequence>